<dbReference type="InterPro" id="IPR001667">
    <property type="entry name" value="DDH_dom"/>
</dbReference>
<dbReference type="Pfam" id="PF12496">
    <property type="entry name" value="BNIP2"/>
    <property type="match status" value="1"/>
</dbReference>
<keyword evidence="5" id="KW-0479">Metal-binding</keyword>
<dbReference type="PANTHER" id="PTHR12112:SF39">
    <property type="entry name" value="EG:152A3.5 PROTEIN (FBGN0003116_PN PROTEIN)"/>
    <property type="match status" value="1"/>
</dbReference>
<keyword evidence="10" id="KW-1185">Reference proteome</keyword>
<dbReference type="EMBL" id="JABXBU010000015">
    <property type="protein sequence ID" value="KAF8786404.1"/>
    <property type="molecule type" value="Genomic_DNA"/>
</dbReference>
<dbReference type="InterPro" id="IPR022181">
    <property type="entry name" value="Bcl2-/adenovirus-E1B"/>
</dbReference>
<evidence type="ECO:0000256" key="3">
    <source>
        <dbReference type="ARBA" id="ARBA00010331"/>
    </source>
</evidence>
<dbReference type="Pfam" id="PF13716">
    <property type="entry name" value="CRAL_TRIO_2"/>
    <property type="match status" value="1"/>
</dbReference>
<dbReference type="InterPro" id="IPR038222">
    <property type="entry name" value="DHHA2_dom_sf"/>
</dbReference>
<evidence type="ECO:0000256" key="4">
    <source>
        <dbReference type="ARBA" id="ARBA00022490"/>
    </source>
</evidence>
<dbReference type="SMART" id="SM00516">
    <property type="entry name" value="SEC14"/>
    <property type="match status" value="1"/>
</dbReference>
<gene>
    <name evidence="9" type="ORF">HNY73_008124</name>
</gene>
<evidence type="ECO:0000256" key="2">
    <source>
        <dbReference type="ARBA" id="ARBA00004496"/>
    </source>
</evidence>
<dbReference type="PANTHER" id="PTHR12112">
    <property type="entry name" value="BNIP - RELATED"/>
    <property type="match status" value="1"/>
</dbReference>
<dbReference type="GO" id="GO:0005737">
    <property type="term" value="C:cytoplasm"/>
    <property type="evidence" value="ECO:0007669"/>
    <property type="project" value="UniProtKB-SubCell"/>
</dbReference>
<comment type="similarity">
    <text evidence="3">Belongs to the PPase class C family. Prune subfamily.</text>
</comment>
<sequence length="746" mass="85062">MELYLQECKHNLKNASESSKIQIVLGNESCDLDSAISSLVMAYFIFKVQKTADIVIPVLNVKRKELAVRTEVVFFLEETSINISDVICIDEIDLKALHEKGKLSLVLVDHNSLSVEQSYLDSRVVQVFDHHEIDNPDKLKKMNAKVEPVGSCCTLVAEEIFNSSVSIMDPQVAMLLYGTILLDTICLNETAQRVTEKDRKIIAKLETILEGVNRNEVFETLQKVKFDVSKLTPVQLLYKDTKLISDNSTSIALISYPGLLQDVLQEESFRSALEEMASSKNLNSIILLGMKVAEGQSIVRRQIAAYDKNPSSLEKISKYLQKLENPSLGLRQLPLCGYPLTLFEQENIALTRKFVLPAMQNYLKIDLSDHSELNNSCDNRNENNSKTEEVDNYIVEFPEDVIPTYQAEPLDFPDSPDHSKLLGMPFQSPMSGQVSLISEPDEVEFKIGEATPEGTGTLKRIAVHPKVLESEYVEDDQRSLSSLSNRSDAFSQSEDIILDDDAATIDDLDNSDCDSDLDSPISDRIPEMSAAEEFEEERSWKTCTVNGEDKKIDMKVIEPYRKVLSHGGYQNSSGHAIIIFSACYLPDRSRKDYEYVMDNLFLYVITTLDELVADDYILVYLHGATERSNMPSFGWLKRCYQMIDRRLRKNLKGLYLVHPTFWLKTIVIMTRPFISSKFTRKLKFVYNLKELSNLIPLDYVCIPDKVKQLDFEKSMREYFRQMKTHNLNSNPVYITYLNSLYKTEMS</sequence>
<protein>
    <submittedName>
        <fullName evidence="9">Protein prune like protein</fullName>
    </submittedName>
</protein>
<comment type="caution">
    <text evidence="9">The sequence shown here is derived from an EMBL/GenBank/DDBJ whole genome shotgun (WGS) entry which is preliminary data.</text>
</comment>
<dbReference type="InterPro" id="IPR001251">
    <property type="entry name" value="CRAL-TRIO_dom"/>
</dbReference>
<comment type="subcellular location">
    <subcellularLocation>
        <location evidence="2">Cytoplasm</location>
    </subcellularLocation>
</comment>
<evidence type="ECO:0000256" key="6">
    <source>
        <dbReference type="ARBA" id="ARBA00022801"/>
    </source>
</evidence>
<dbReference type="Gene3D" id="3.40.525.10">
    <property type="entry name" value="CRAL-TRIO lipid binding domain"/>
    <property type="match status" value="1"/>
</dbReference>
<feature type="domain" description="CRAL-TRIO" evidence="8">
    <location>
        <begin position="553"/>
        <end position="714"/>
    </location>
</feature>
<keyword evidence="4" id="KW-0963">Cytoplasm</keyword>
<keyword evidence="7" id="KW-0464">Manganese</keyword>
<evidence type="ECO:0000313" key="10">
    <source>
        <dbReference type="Proteomes" id="UP000807504"/>
    </source>
</evidence>
<reference evidence="9" key="2">
    <citation type="submission" date="2020-06" db="EMBL/GenBank/DDBJ databases">
        <authorList>
            <person name="Sheffer M."/>
        </authorList>
    </citation>
    <scope>NUCLEOTIDE SEQUENCE</scope>
</reference>
<dbReference type="Proteomes" id="UP000807504">
    <property type="component" value="Unassembled WGS sequence"/>
</dbReference>
<evidence type="ECO:0000256" key="1">
    <source>
        <dbReference type="ARBA" id="ARBA00001936"/>
    </source>
</evidence>
<dbReference type="FunFam" id="3.40.525.10:FF:000001">
    <property type="entry name" value="BCL2/adenovirus E1B protein-interacting protein 2"/>
    <property type="match status" value="1"/>
</dbReference>
<dbReference type="Gene3D" id="3.10.310.20">
    <property type="entry name" value="DHHA2 domain"/>
    <property type="match status" value="1"/>
</dbReference>
<organism evidence="9 10">
    <name type="scientific">Argiope bruennichi</name>
    <name type="common">Wasp spider</name>
    <name type="synonym">Aranea bruennichi</name>
    <dbReference type="NCBI Taxonomy" id="94029"/>
    <lineage>
        <taxon>Eukaryota</taxon>
        <taxon>Metazoa</taxon>
        <taxon>Ecdysozoa</taxon>
        <taxon>Arthropoda</taxon>
        <taxon>Chelicerata</taxon>
        <taxon>Arachnida</taxon>
        <taxon>Araneae</taxon>
        <taxon>Araneomorphae</taxon>
        <taxon>Entelegynae</taxon>
        <taxon>Araneoidea</taxon>
        <taxon>Araneidae</taxon>
        <taxon>Argiope</taxon>
    </lineage>
</organism>
<evidence type="ECO:0000259" key="8">
    <source>
        <dbReference type="PROSITE" id="PS50191"/>
    </source>
</evidence>
<dbReference type="AlphaFoldDB" id="A0A8T0F5C3"/>
<reference evidence="9" key="1">
    <citation type="journal article" date="2020" name="bioRxiv">
        <title>Chromosome-level reference genome of the European wasp spider Argiope bruennichi: a resource for studies on range expansion and evolutionary adaptation.</title>
        <authorList>
            <person name="Sheffer M.M."/>
            <person name="Hoppe A."/>
            <person name="Krehenwinkel H."/>
            <person name="Uhl G."/>
            <person name="Kuss A.W."/>
            <person name="Jensen L."/>
            <person name="Jensen C."/>
            <person name="Gillespie R.G."/>
            <person name="Hoff K.J."/>
            <person name="Prost S."/>
        </authorList>
    </citation>
    <scope>NUCLEOTIDE SEQUENCE</scope>
</reference>
<keyword evidence="6" id="KW-0378">Hydrolase</keyword>
<evidence type="ECO:0000256" key="5">
    <source>
        <dbReference type="ARBA" id="ARBA00022723"/>
    </source>
</evidence>
<dbReference type="CDD" id="cd00170">
    <property type="entry name" value="SEC14"/>
    <property type="match status" value="1"/>
</dbReference>
<dbReference type="OMA" id="FWLKTLI"/>
<dbReference type="InterPro" id="IPR004097">
    <property type="entry name" value="DHHA2"/>
</dbReference>
<dbReference type="Pfam" id="PF01368">
    <property type="entry name" value="DHH"/>
    <property type="match status" value="1"/>
</dbReference>
<dbReference type="OrthoDB" id="19923at2759"/>
<dbReference type="GO" id="GO:0046872">
    <property type="term" value="F:metal ion binding"/>
    <property type="evidence" value="ECO:0007669"/>
    <property type="project" value="UniProtKB-KW"/>
</dbReference>
<dbReference type="SUPFAM" id="SSF52087">
    <property type="entry name" value="CRAL/TRIO domain"/>
    <property type="match status" value="1"/>
</dbReference>
<proteinExistence type="inferred from homology"/>
<dbReference type="Pfam" id="PF02833">
    <property type="entry name" value="DHHA2"/>
    <property type="match status" value="1"/>
</dbReference>
<dbReference type="SMART" id="SM01131">
    <property type="entry name" value="DHHA2"/>
    <property type="match status" value="1"/>
</dbReference>
<dbReference type="GO" id="GO:0004309">
    <property type="term" value="F:exopolyphosphatase activity"/>
    <property type="evidence" value="ECO:0007669"/>
    <property type="project" value="TreeGrafter"/>
</dbReference>
<comment type="cofactor">
    <cofactor evidence="1">
        <name>Mn(2+)</name>
        <dbReference type="ChEBI" id="CHEBI:29035"/>
    </cofactor>
</comment>
<dbReference type="InterPro" id="IPR036865">
    <property type="entry name" value="CRAL-TRIO_dom_sf"/>
</dbReference>
<evidence type="ECO:0000313" key="9">
    <source>
        <dbReference type="EMBL" id="KAF8786404.1"/>
    </source>
</evidence>
<dbReference type="PROSITE" id="PS50191">
    <property type="entry name" value="CRAL_TRIO"/>
    <property type="match status" value="1"/>
</dbReference>
<dbReference type="InterPro" id="IPR038763">
    <property type="entry name" value="DHH_sf"/>
</dbReference>
<accession>A0A8T0F5C3</accession>
<name>A0A8T0F5C3_ARGBR</name>
<dbReference type="Gene3D" id="3.90.1640.10">
    <property type="entry name" value="inorganic pyrophosphatase (n-terminal core)"/>
    <property type="match status" value="1"/>
</dbReference>
<evidence type="ECO:0000256" key="7">
    <source>
        <dbReference type="ARBA" id="ARBA00023211"/>
    </source>
</evidence>
<dbReference type="SUPFAM" id="SSF64182">
    <property type="entry name" value="DHH phosphoesterases"/>
    <property type="match status" value="1"/>
</dbReference>